<evidence type="ECO:0000313" key="15">
    <source>
        <dbReference type="Proteomes" id="UP001153712"/>
    </source>
</evidence>
<evidence type="ECO:0000313" key="14">
    <source>
        <dbReference type="EMBL" id="CAG9856932.1"/>
    </source>
</evidence>
<comment type="similarity">
    <text evidence="4 12">Belongs to the ARL2BP family.</text>
</comment>
<dbReference type="OrthoDB" id="302784at2759"/>
<protein>
    <recommendedName>
        <fullName evidence="5 12">ADP-ribosylation factor-like protein 2-binding protein</fullName>
        <shortName evidence="12">ARF-like 2-binding protein</shortName>
    </recommendedName>
</protein>
<dbReference type="PANTHER" id="PTHR15487:SF4">
    <property type="entry name" value="ADP-RIBOSYLATION FACTOR-LIKE PROTEIN 2-BINDING PROTEIN"/>
    <property type="match status" value="1"/>
</dbReference>
<dbReference type="Pfam" id="PF11527">
    <property type="entry name" value="ARL2_Bind_BART"/>
    <property type="match status" value="1"/>
</dbReference>
<proteinExistence type="inferred from homology"/>
<evidence type="ECO:0000256" key="9">
    <source>
        <dbReference type="ARBA" id="ARBA00023212"/>
    </source>
</evidence>
<keyword evidence="8 12" id="KW-0496">Mitochondrion</keyword>
<keyword evidence="6 12" id="KW-0963">Cytoplasm</keyword>
<evidence type="ECO:0000259" key="13">
    <source>
        <dbReference type="Pfam" id="PF11527"/>
    </source>
</evidence>
<evidence type="ECO:0000256" key="11">
    <source>
        <dbReference type="ARBA" id="ARBA00023273"/>
    </source>
</evidence>
<dbReference type="PANTHER" id="PTHR15487">
    <property type="entry name" value="ADP-RIBOSYLATION FACTOR-LIKE PROTEIN 2-BINDING PROTEIN"/>
    <property type="match status" value="1"/>
</dbReference>
<dbReference type="InterPro" id="IPR042541">
    <property type="entry name" value="BART_sf"/>
</dbReference>
<evidence type="ECO:0000256" key="1">
    <source>
        <dbReference type="ARBA" id="ARBA00004120"/>
    </source>
</evidence>
<keyword evidence="11 12" id="KW-0966">Cell projection</keyword>
<organism evidence="14 15">
    <name type="scientific">Phyllotreta striolata</name>
    <name type="common">Striped flea beetle</name>
    <name type="synonym">Crioceris striolata</name>
    <dbReference type="NCBI Taxonomy" id="444603"/>
    <lineage>
        <taxon>Eukaryota</taxon>
        <taxon>Metazoa</taxon>
        <taxon>Ecdysozoa</taxon>
        <taxon>Arthropoda</taxon>
        <taxon>Hexapoda</taxon>
        <taxon>Insecta</taxon>
        <taxon>Pterygota</taxon>
        <taxon>Neoptera</taxon>
        <taxon>Endopterygota</taxon>
        <taxon>Coleoptera</taxon>
        <taxon>Polyphaga</taxon>
        <taxon>Cucujiformia</taxon>
        <taxon>Chrysomeloidea</taxon>
        <taxon>Chrysomelidae</taxon>
        <taxon>Galerucinae</taxon>
        <taxon>Alticini</taxon>
        <taxon>Phyllotreta</taxon>
    </lineage>
</organism>
<dbReference type="InterPro" id="IPR023379">
    <property type="entry name" value="BART_dom"/>
</dbReference>
<dbReference type="Proteomes" id="UP001153712">
    <property type="component" value="Chromosome 12"/>
</dbReference>
<comment type="function">
    <text evidence="12">Plays a role as an effector of the ADP-ribosylation factor-like protein 2, ARL2.</text>
</comment>
<name>A0A9N9TF72_PHYSR</name>
<dbReference type="AlphaFoldDB" id="A0A9N9TF72"/>
<dbReference type="GO" id="GO:0005813">
    <property type="term" value="C:centrosome"/>
    <property type="evidence" value="ECO:0007669"/>
    <property type="project" value="UniProtKB-SubCell"/>
</dbReference>
<dbReference type="GO" id="GO:0005758">
    <property type="term" value="C:mitochondrial intermembrane space"/>
    <property type="evidence" value="ECO:0007669"/>
    <property type="project" value="UniProtKB-SubCell"/>
</dbReference>
<dbReference type="GO" id="GO:0005929">
    <property type="term" value="C:cilium"/>
    <property type="evidence" value="ECO:0007669"/>
    <property type="project" value="UniProtKB-UniRule"/>
</dbReference>
<dbReference type="InterPro" id="IPR038849">
    <property type="entry name" value="ARL2BP"/>
</dbReference>
<evidence type="ECO:0000256" key="6">
    <source>
        <dbReference type="ARBA" id="ARBA00022490"/>
    </source>
</evidence>
<reference evidence="14" key="1">
    <citation type="submission" date="2022-01" db="EMBL/GenBank/DDBJ databases">
        <authorList>
            <person name="King R."/>
        </authorList>
    </citation>
    <scope>NUCLEOTIDE SEQUENCE</scope>
</reference>
<comment type="subcellular location">
    <subcellularLocation>
        <location evidence="1 12">Cytoplasm</location>
        <location evidence="1 12">Cytoskeleton</location>
        <location evidence="1 12">Cilium basal body</location>
    </subcellularLocation>
    <subcellularLocation>
        <location evidence="3 12">Cytoplasm</location>
        <location evidence="3 12">Cytoskeleton</location>
        <location evidence="3 12">Microtubule organizing center</location>
        <location evidence="3 12">Centrosome</location>
    </subcellularLocation>
    <subcellularLocation>
        <location evidence="12">Cytoplasm</location>
    </subcellularLocation>
    <subcellularLocation>
        <location evidence="2 12">Nucleus</location>
    </subcellularLocation>
    <subcellularLocation>
        <location evidence="12">Mitochondrion intermembrane space</location>
    </subcellularLocation>
</comment>
<evidence type="ECO:0000256" key="3">
    <source>
        <dbReference type="ARBA" id="ARBA00004300"/>
    </source>
</evidence>
<keyword evidence="10 12" id="KW-0539">Nucleus</keyword>
<keyword evidence="7 12" id="KW-0969">Cilium</keyword>
<evidence type="ECO:0000256" key="2">
    <source>
        <dbReference type="ARBA" id="ARBA00004123"/>
    </source>
</evidence>
<keyword evidence="9 12" id="KW-0206">Cytoskeleton</keyword>
<keyword evidence="15" id="KW-1185">Reference proteome</keyword>
<dbReference type="GO" id="GO:0051457">
    <property type="term" value="P:maintenance of protein location in nucleus"/>
    <property type="evidence" value="ECO:0007669"/>
    <property type="project" value="TreeGrafter"/>
</dbReference>
<sequence>MSDLLHSEDINDFDESTDANDRKFAVIIGHIEELMVNEAFKRFVDDFFDRVRVTPENEKEIHVKYSETVRGYVEDEIKERLANFDMNKFYEDLHARKNDVEFDVYEIISSFKDFDTFKNVYYGYFRDGKDKVKSDDLSANAISIVSYQNS</sequence>
<evidence type="ECO:0000256" key="7">
    <source>
        <dbReference type="ARBA" id="ARBA00023069"/>
    </source>
</evidence>
<dbReference type="Gene3D" id="1.20.1520.10">
    <property type="entry name" value="ADP-ribosylation factor-like 2-binding protein, domain"/>
    <property type="match status" value="1"/>
</dbReference>
<evidence type="ECO:0000256" key="5">
    <source>
        <dbReference type="ARBA" id="ARBA00014849"/>
    </source>
</evidence>
<evidence type="ECO:0000256" key="12">
    <source>
        <dbReference type="RuleBase" id="RU367099"/>
    </source>
</evidence>
<feature type="domain" description="BART" evidence="13">
    <location>
        <begin position="24"/>
        <end position="119"/>
    </location>
</feature>
<accession>A0A9N9TF72</accession>
<gene>
    <name evidence="14" type="ORF">PHYEVI_LOCUS3343</name>
</gene>
<dbReference type="EMBL" id="OU900105">
    <property type="protein sequence ID" value="CAG9856932.1"/>
    <property type="molecule type" value="Genomic_DNA"/>
</dbReference>
<evidence type="ECO:0000256" key="4">
    <source>
        <dbReference type="ARBA" id="ARBA00009880"/>
    </source>
</evidence>
<evidence type="ECO:0000256" key="8">
    <source>
        <dbReference type="ARBA" id="ARBA00023128"/>
    </source>
</evidence>
<evidence type="ECO:0000256" key="10">
    <source>
        <dbReference type="ARBA" id="ARBA00023242"/>
    </source>
</evidence>
<dbReference type="GO" id="GO:0005634">
    <property type="term" value="C:nucleus"/>
    <property type="evidence" value="ECO:0007669"/>
    <property type="project" value="UniProtKB-SubCell"/>
</dbReference>